<accession>A0AA94HUK2</accession>
<dbReference type="GO" id="GO:0046872">
    <property type="term" value="F:metal ion binding"/>
    <property type="evidence" value="ECO:0007669"/>
    <property type="project" value="UniProtKB-KW"/>
</dbReference>
<evidence type="ECO:0000313" key="10">
    <source>
        <dbReference type="Proteomes" id="UP000182680"/>
    </source>
</evidence>
<feature type="binding site" description="axial binding residue" evidence="6">
    <location>
        <position position="84"/>
    </location>
    <ligand>
        <name>heme c</name>
        <dbReference type="ChEBI" id="CHEBI:61717"/>
        <label>1</label>
    </ligand>
    <ligandPart>
        <name>Fe</name>
        <dbReference type="ChEBI" id="CHEBI:18248"/>
    </ligandPart>
</feature>
<evidence type="ECO:0000256" key="2">
    <source>
        <dbReference type="ARBA" id="ARBA00022617"/>
    </source>
</evidence>
<dbReference type="PRINTS" id="PR00609">
    <property type="entry name" value="CYTOCHROMEC3"/>
</dbReference>
<feature type="binding site" description="axial binding residue" evidence="6">
    <location>
        <position position="33"/>
    </location>
    <ligand>
        <name>heme c</name>
        <dbReference type="ChEBI" id="CHEBI:61717"/>
        <label>1</label>
    </ligand>
    <ligandPart>
        <name>Fe</name>
        <dbReference type="ChEBI" id="CHEBI:18248"/>
    </ligandPart>
</feature>
<evidence type="ECO:0000259" key="7">
    <source>
        <dbReference type="Pfam" id="PF02085"/>
    </source>
</evidence>
<feature type="binding site" description="axial binding residue" evidence="6">
    <location>
        <position position="45"/>
    </location>
    <ligand>
        <name>heme c</name>
        <dbReference type="ChEBI" id="CHEBI:61717"/>
        <label>1</label>
    </ligand>
    <ligandPart>
        <name>Fe</name>
        <dbReference type="ChEBI" id="CHEBI:18248"/>
    </ligandPart>
</feature>
<evidence type="ECO:0000256" key="4">
    <source>
        <dbReference type="ARBA" id="ARBA00022982"/>
    </source>
</evidence>
<gene>
    <name evidence="9" type="ORF">SAMN02910291_02419</name>
</gene>
<feature type="domain" description="Class III cytochrome C" evidence="7">
    <location>
        <begin position="12"/>
        <end position="95"/>
    </location>
</feature>
<dbReference type="GO" id="GO:0020037">
    <property type="term" value="F:heme binding"/>
    <property type="evidence" value="ECO:0007669"/>
    <property type="project" value="InterPro"/>
</dbReference>
<proteinExistence type="predicted"/>
<feature type="domain" description="Class III cytochrome C" evidence="7">
    <location>
        <begin position="97"/>
        <end position="176"/>
    </location>
</feature>
<feature type="binding site" description="axial binding residue" evidence="6">
    <location>
        <position position="44"/>
    </location>
    <ligand>
        <name>heme c</name>
        <dbReference type="ChEBI" id="CHEBI:61717"/>
        <label>1</label>
    </ligand>
    <ligandPart>
        <name>Fe</name>
        <dbReference type="ChEBI" id="CHEBI:18248"/>
    </ligandPart>
</feature>
<keyword evidence="4" id="KW-0249">Electron transport</keyword>
<organism evidence="9 10">
    <name type="scientific">Desulfovibrio desulfuricans</name>
    <dbReference type="NCBI Taxonomy" id="876"/>
    <lineage>
        <taxon>Bacteria</taxon>
        <taxon>Pseudomonadati</taxon>
        <taxon>Thermodesulfobacteriota</taxon>
        <taxon>Desulfovibrionia</taxon>
        <taxon>Desulfovibrionales</taxon>
        <taxon>Desulfovibrionaceae</taxon>
        <taxon>Desulfovibrio</taxon>
    </lineage>
</organism>
<feature type="binding site" description="axial binding residue" evidence="6">
    <location>
        <position position="46"/>
    </location>
    <ligand>
        <name>heme c</name>
        <dbReference type="ChEBI" id="CHEBI:61717"/>
        <label>1</label>
    </ligand>
    <ligandPart>
        <name>Fe</name>
        <dbReference type="ChEBI" id="CHEBI:18248"/>
    </ligandPart>
</feature>
<dbReference type="InterPro" id="IPR029467">
    <property type="entry name" value="Cyt_c7-like"/>
</dbReference>
<keyword evidence="3 6" id="KW-0479">Metal-binding</keyword>
<dbReference type="InterPro" id="IPR020942">
    <property type="entry name" value="Cyt_c_III_dom"/>
</dbReference>
<keyword evidence="2 6" id="KW-0349">Heme</keyword>
<dbReference type="InterPro" id="IPR036280">
    <property type="entry name" value="Multihaem_cyt_sf"/>
</dbReference>
<keyword evidence="1" id="KW-0813">Transport</keyword>
<dbReference type="Gene3D" id="3.90.10.10">
    <property type="entry name" value="Cytochrome C3"/>
    <property type="match status" value="3"/>
</dbReference>
<dbReference type="SUPFAM" id="SSF48695">
    <property type="entry name" value="Multiheme cytochromes"/>
    <property type="match status" value="1"/>
</dbReference>
<feature type="binding site" description="axial binding residue" evidence="6">
    <location>
        <position position="61"/>
    </location>
    <ligand>
        <name>heme c</name>
        <dbReference type="ChEBI" id="CHEBI:61717"/>
        <label>1</label>
    </ligand>
    <ligandPart>
        <name>Fe</name>
        <dbReference type="ChEBI" id="CHEBI:18248"/>
    </ligandPart>
</feature>
<feature type="binding site" description="axial binding residue" evidence="6">
    <location>
        <position position="62"/>
    </location>
    <ligand>
        <name>heme c</name>
        <dbReference type="ChEBI" id="CHEBI:61717"/>
        <label>1</label>
    </ligand>
    <ligandPart>
        <name>Fe</name>
        <dbReference type="ChEBI" id="CHEBI:18248"/>
    </ligandPart>
</feature>
<feature type="binding site" description="axial binding residue" evidence="6">
    <location>
        <position position="87"/>
    </location>
    <ligand>
        <name>heme c</name>
        <dbReference type="ChEBI" id="CHEBI:61717"/>
        <label>1</label>
    </ligand>
    <ligandPart>
        <name>Fe</name>
        <dbReference type="ChEBI" id="CHEBI:18248"/>
    </ligandPart>
</feature>
<comment type="caution">
    <text evidence="9">The sequence shown here is derived from an EMBL/GenBank/DDBJ whole genome shotgun (WGS) entry which is preliminary data.</text>
</comment>
<evidence type="ECO:0000313" key="9">
    <source>
        <dbReference type="EMBL" id="SFW67142.1"/>
    </source>
</evidence>
<dbReference type="Pfam" id="PF02085">
    <property type="entry name" value="Cytochrom_CIII"/>
    <property type="match status" value="2"/>
</dbReference>
<dbReference type="CDD" id="cd08168">
    <property type="entry name" value="Cytochrom_C3"/>
    <property type="match status" value="2"/>
</dbReference>
<feature type="binding site" description="axial binding residue" evidence="6">
    <location>
        <position position="110"/>
    </location>
    <ligand>
        <name>heme c</name>
        <dbReference type="ChEBI" id="CHEBI:61717"/>
        <label>1</label>
    </ligand>
    <ligandPart>
        <name>Fe</name>
        <dbReference type="ChEBI" id="CHEBI:18248"/>
    </ligandPart>
</feature>
<dbReference type="Proteomes" id="UP000182680">
    <property type="component" value="Unassembled WGS sequence"/>
</dbReference>
<feature type="binding site" description="covalent" evidence="6">
    <location>
        <position position="114"/>
    </location>
    <ligand>
        <name>heme c</name>
        <dbReference type="ChEBI" id="CHEBI:61717"/>
        <label>3</label>
    </ligand>
</feature>
<sequence length="247" mass="27318">MLGYLLPTDKEAVPKRILLQNTGGAVVFQHADHAYAYNVRCETCHHESPEKRLEVQACKSCHGVNFNEAFRKKHVAQFNDNAACATCHHYEAGAKKWGHERHYEELGLDCRECHHKNTDIEPEPQNCADCHSSGVPNDKPAEKGTPPNLADAVHARCVTCHEDMFAEKPQGCANCHSMKAVRDMLPKTGLVKLNPLQTNCAVCHGVTAEKLIPGAMDAFHKQCMGCHEKLGKGPFDKQQCGQCHTGK</sequence>
<evidence type="ECO:0000259" key="8">
    <source>
        <dbReference type="Pfam" id="PF14522"/>
    </source>
</evidence>
<dbReference type="InterPro" id="IPR002322">
    <property type="entry name" value="Cyt_c_III"/>
</dbReference>
<feature type="binding site" description="axial binding residue" evidence="6">
    <location>
        <position position="58"/>
    </location>
    <ligand>
        <name>heme c</name>
        <dbReference type="ChEBI" id="CHEBI:61717"/>
        <label>1</label>
    </ligand>
    <ligandPart>
        <name>Fe</name>
        <dbReference type="ChEBI" id="CHEBI:18248"/>
    </ligandPart>
</feature>
<evidence type="ECO:0000256" key="5">
    <source>
        <dbReference type="ARBA" id="ARBA00023004"/>
    </source>
</evidence>
<dbReference type="GO" id="GO:0009055">
    <property type="term" value="F:electron transfer activity"/>
    <property type="evidence" value="ECO:0007669"/>
    <property type="project" value="InterPro"/>
</dbReference>
<name>A0AA94HUK2_DESDE</name>
<dbReference type="AlphaFoldDB" id="A0AA94HUK2"/>
<dbReference type="Pfam" id="PF14522">
    <property type="entry name" value="Cytochrome_C7"/>
    <property type="match status" value="1"/>
</dbReference>
<dbReference type="PANTHER" id="PTHR39425:SF1">
    <property type="entry name" value="CYTOCHROME C7-LIKE DOMAIN-CONTAINING PROTEIN"/>
    <property type="match status" value="1"/>
</dbReference>
<reference evidence="10" key="1">
    <citation type="submission" date="2016-11" db="EMBL/GenBank/DDBJ databases">
        <authorList>
            <person name="Jaros S."/>
            <person name="Januszkiewicz K."/>
            <person name="Wedrychowicz H."/>
        </authorList>
    </citation>
    <scope>NUCLEOTIDE SEQUENCE [LARGE SCALE GENOMIC DNA]</scope>
    <source>
        <strain evidence="10">DSM 7057</strain>
    </source>
</reference>
<evidence type="ECO:0000256" key="6">
    <source>
        <dbReference type="PIRSR" id="PIRSR602322-1"/>
    </source>
</evidence>
<dbReference type="RefSeq" id="WP_096152815.1">
    <property type="nucleotide sequence ID" value="NZ_FPIW01000060.1"/>
</dbReference>
<evidence type="ECO:0000256" key="1">
    <source>
        <dbReference type="ARBA" id="ARBA00022448"/>
    </source>
</evidence>
<feature type="domain" description="Cytochrome c7-like" evidence="8">
    <location>
        <begin position="197"/>
        <end position="245"/>
    </location>
</feature>
<feature type="binding site" description="axial binding residue" evidence="6">
    <location>
        <position position="88"/>
    </location>
    <ligand>
        <name>heme c</name>
        <dbReference type="ChEBI" id="CHEBI:61717"/>
        <label>1</label>
    </ligand>
    <ligandPart>
        <name>Fe</name>
        <dbReference type="ChEBI" id="CHEBI:18248"/>
    </ligandPart>
</feature>
<keyword evidence="5 6" id="KW-0408">Iron</keyword>
<protein>
    <submittedName>
        <fullName evidence="9">Class III cytochrome C family protein</fullName>
    </submittedName>
</protein>
<comment type="cofactor">
    <cofactor evidence="6">
        <name>heme c</name>
        <dbReference type="ChEBI" id="CHEBI:61717"/>
    </cofactor>
    <text evidence="6">Binds 4 heme c groups covalently per monomer.</text>
</comment>
<dbReference type="EMBL" id="FPIW01000060">
    <property type="protein sequence ID" value="SFW67142.1"/>
    <property type="molecule type" value="Genomic_DNA"/>
</dbReference>
<feature type="binding site" description="axial binding residue" evidence="6">
    <location>
        <position position="41"/>
    </location>
    <ligand>
        <name>heme c</name>
        <dbReference type="ChEBI" id="CHEBI:61717"/>
        <label>1</label>
    </ligand>
    <ligandPart>
        <name>Fe</name>
        <dbReference type="ChEBI" id="CHEBI:18248"/>
    </ligandPart>
</feature>
<dbReference type="PANTHER" id="PTHR39425">
    <property type="entry name" value="LIPOPROTEIN CYTOCHROME C"/>
    <property type="match status" value="1"/>
</dbReference>
<evidence type="ECO:0000256" key="3">
    <source>
        <dbReference type="ARBA" id="ARBA00022723"/>
    </source>
</evidence>
<feature type="binding site" description="axial binding residue" evidence="6">
    <location>
        <position position="113"/>
    </location>
    <ligand>
        <name>heme c</name>
        <dbReference type="ChEBI" id="CHEBI:61717"/>
        <label>1</label>
    </ligand>
    <ligandPart>
        <name>Fe</name>
        <dbReference type="ChEBI" id="CHEBI:18248"/>
    </ligandPart>
</feature>
<feature type="binding site" description="axial binding residue" evidence="6">
    <location>
        <position position="30"/>
    </location>
    <ligand>
        <name>heme c</name>
        <dbReference type="ChEBI" id="CHEBI:61717"/>
        <label>1</label>
    </ligand>
    <ligandPart>
        <name>Fe</name>
        <dbReference type="ChEBI" id="CHEBI:18248"/>
    </ligandPart>
</feature>